<proteinExistence type="inferred from homology"/>
<keyword evidence="10" id="KW-0547">Nucleotide-binding</keyword>
<keyword evidence="9" id="KW-0479">Metal-binding</keyword>
<evidence type="ECO:0000256" key="4">
    <source>
        <dbReference type="ARBA" id="ARBA00020285"/>
    </source>
</evidence>
<reference evidence="28" key="1">
    <citation type="submission" date="2025-08" db="UniProtKB">
        <authorList>
            <consortium name="RefSeq"/>
        </authorList>
    </citation>
    <scope>IDENTIFICATION</scope>
</reference>
<evidence type="ECO:0000313" key="28">
    <source>
        <dbReference type="RefSeq" id="XP_029291592.1"/>
    </source>
</evidence>
<dbReference type="Pfam" id="PF01966">
    <property type="entry name" value="HD"/>
    <property type="match status" value="1"/>
</dbReference>
<dbReference type="PROSITE" id="PS51831">
    <property type="entry name" value="HD"/>
    <property type="match status" value="1"/>
</dbReference>
<dbReference type="GO" id="GO:0045540">
    <property type="term" value="P:regulation of cholesterol biosynthetic process"/>
    <property type="evidence" value="ECO:0007669"/>
    <property type="project" value="Ensembl"/>
</dbReference>
<dbReference type="GO" id="GO:0006203">
    <property type="term" value="P:dGTP catabolic process"/>
    <property type="evidence" value="ECO:0007669"/>
    <property type="project" value="TreeGrafter"/>
</dbReference>
<comment type="subcellular location">
    <subcellularLocation>
        <location evidence="2">Chromosome</location>
    </subcellularLocation>
    <subcellularLocation>
        <location evidence="1">Nucleus</location>
    </subcellularLocation>
</comment>
<keyword evidence="14" id="KW-0391">Immunity</keyword>
<comment type="similarity">
    <text evidence="3">Belongs to the SAMHD1 family.</text>
</comment>
<evidence type="ECO:0000256" key="2">
    <source>
        <dbReference type="ARBA" id="ARBA00004286"/>
    </source>
</evidence>
<dbReference type="SUPFAM" id="SSF109604">
    <property type="entry name" value="HD-domain/PDEase-like"/>
    <property type="match status" value="1"/>
</dbReference>
<evidence type="ECO:0000259" key="25">
    <source>
        <dbReference type="PROSITE" id="PS50105"/>
    </source>
</evidence>
<keyword evidence="18" id="KW-0539">Nucleus</keyword>
<dbReference type="GO" id="GO:0008832">
    <property type="term" value="F:dGTPase activity"/>
    <property type="evidence" value="ECO:0007669"/>
    <property type="project" value="TreeGrafter"/>
</dbReference>
<evidence type="ECO:0000313" key="27">
    <source>
        <dbReference type="Proteomes" id="UP000504630"/>
    </source>
</evidence>
<evidence type="ECO:0000256" key="20">
    <source>
        <dbReference type="ARBA" id="ARBA00047812"/>
    </source>
</evidence>
<dbReference type="GO" id="GO:0045088">
    <property type="term" value="P:regulation of innate immune response"/>
    <property type="evidence" value="ECO:0007669"/>
    <property type="project" value="Ensembl"/>
</dbReference>
<dbReference type="FunFam" id="1.10.3210.10:FF:000015">
    <property type="entry name" value="Deoxynucleoside triphosphate triphosphohydrolase SAMHD1"/>
    <property type="match status" value="1"/>
</dbReference>
<evidence type="ECO:0000256" key="15">
    <source>
        <dbReference type="ARBA" id="ARBA00023118"/>
    </source>
</evidence>
<evidence type="ECO:0000256" key="7">
    <source>
        <dbReference type="ARBA" id="ARBA00022588"/>
    </source>
</evidence>
<keyword evidence="12" id="KW-0378">Hydrolase</keyword>
<dbReference type="InterPro" id="IPR013761">
    <property type="entry name" value="SAM/pointed_sf"/>
</dbReference>
<keyword evidence="8" id="KW-0235">DNA replication</keyword>
<evidence type="ECO:0000256" key="13">
    <source>
        <dbReference type="ARBA" id="ARBA00022833"/>
    </source>
</evidence>
<dbReference type="GO" id="GO:0036269">
    <property type="term" value="P:swimming behavior"/>
    <property type="evidence" value="ECO:0007669"/>
    <property type="project" value="Ensembl"/>
</dbReference>
<feature type="region of interest" description="Disordered" evidence="24">
    <location>
        <begin position="587"/>
        <end position="609"/>
    </location>
</feature>
<dbReference type="GO" id="GO:0005525">
    <property type="term" value="F:GTP binding"/>
    <property type="evidence" value="ECO:0007669"/>
    <property type="project" value="UniProtKB-KW"/>
</dbReference>
<evidence type="ECO:0000256" key="12">
    <source>
        <dbReference type="ARBA" id="ARBA00022801"/>
    </source>
</evidence>
<dbReference type="RefSeq" id="XP_029291592.1">
    <property type="nucleotide sequence ID" value="XM_029435732.1"/>
</dbReference>
<dbReference type="GO" id="GO:0046872">
    <property type="term" value="F:metal ion binding"/>
    <property type="evidence" value="ECO:0007669"/>
    <property type="project" value="UniProtKB-KW"/>
</dbReference>
<keyword evidence="16" id="KW-0342">GTP-binding</keyword>
<organism evidence="27 28">
    <name type="scientific">Cottoperca gobio</name>
    <name type="common">Frogmouth</name>
    <name type="synonym">Aphritis gobio</name>
    <dbReference type="NCBI Taxonomy" id="56716"/>
    <lineage>
        <taxon>Eukaryota</taxon>
        <taxon>Metazoa</taxon>
        <taxon>Chordata</taxon>
        <taxon>Craniata</taxon>
        <taxon>Vertebrata</taxon>
        <taxon>Euteleostomi</taxon>
        <taxon>Actinopterygii</taxon>
        <taxon>Neopterygii</taxon>
        <taxon>Teleostei</taxon>
        <taxon>Neoteleostei</taxon>
        <taxon>Acanthomorphata</taxon>
        <taxon>Eupercaria</taxon>
        <taxon>Perciformes</taxon>
        <taxon>Notothenioidei</taxon>
        <taxon>Bovichtidae</taxon>
        <taxon>Cottoperca</taxon>
    </lineage>
</organism>
<dbReference type="CDD" id="cd09508">
    <property type="entry name" value="SAM_HD"/>
    <property type="match status" value="1"/>
</dbReference>
<evidence type="ECO:0000256" key="5">
    <source>
        <dbReference type="ARBA" id="ARBA00022454"/>
    </source>
</evidence>
<dbReference type="Pfam" id="PF00536">
    <property type="entry name" value="SAM_1"/>
    <property type="match status" value="1"/>
</dbReference>
<dbReference type="Gene3D" id="1.10.150.50">
    <property type="entry name" value="Transcription Factor, Ets-1"/>
    <property type="match status" value="1"/>
</dbReference>
<keyword evidence="5" id="KW-0158">Chromosome</keyword>
<evidence type="ECO:0000256" key="24">
    <source>
        <dbReference type="SAM" id="MobiDB-lite"/>
    </source>
</evidence>
<comment type="catalytic activity">
    <reaction evidence="22">
        <text>dGTP + H2O = 2'-deoxyguanosine + triphosphate + H(+)</text>
        <dbReference type="Rhea" id="RHEA:15193"/>
        <dbReference type="ChEBI" id="CHEBI:15377"/>
        <dbReference type="ChEBI" id="CHEBI:15378"/>
        <dbReference type="ChEBI" id="CHEBI:17172"/>
        <dbReference type="ChEBI" id="CHEBI:18036"/>
        <dbReference type="ChEBI" id="CHEBI:61429"/>
    </reaction>
    <physiologicalReaction direction="left-to-right" evidence="22">
        <dbReference type="Rhea" id="RHEA:15194"/>
    </physiologicalReaction>
</comment>
<dbReference type="GO" id="GO:0045087">
    <property type="term" value="P:innate immune response"/>
    <property type="evidence" value="ECO:0007669"/>
    <property type="project" value="UniProtKB-KW"/>
</dbReference>
<dbReference type="Gene3D" id="1.10.3210.10">
    <property type="entry name" value="Hypothetical protein af1432"/>
    <property type="match status" value="1"/>
</dbReference>
<dbReference type="SMART" id="SM00471">
    <property type="entry name" value="HDc"/>
    <property type="match status" value="1"/>
</dbReference>
<evidence type="ECO:0000259" key="26">
    <source>
        <dbReference type="PROSITE" id="PS51831"/>
    </source>
</evidence>
<evidence type="ECO:0000256" key="19">
    <source>
        <dbReference type="ARBA" id="ARBA00047701"/>
    </source>
</evidence>
<name>A0A6J2Q2V9_COTGO</name>
<evidence type="ECO:0000256" key="17">
    <source>
        <dbReference type="ARBA" id="ARBA00023204"/>
    </source>
</evidence>
<evidence type="ECO:0000256" key="1">
    <source>
        <dbReference type="ARBA" id="ARBA00004123"/>
    </source>
</evidence>
<evidence type="ECO:0000256" key="21">
    <source>
        <dbReference type="ARBA" id="ARBA00048183"/>
    </source>
</evidence>
<evidence type="ECO:0000256" key="6">
    <source>
        <dbReference type="ARBA" id="ARBA00022533"/>
    </source>
</evidence>
<gene>
    <name evidence="28" type="primary">LOC115010869</name>
</gene>
<dbReference type="GO" id="GO:0005634">
    <property type="term" value="C:nucleus"/>
    <property type="evidence" value="ECO:0007669"/>
    <property type="project" value="UniProtKB-SubCell"/>
</dbReference>
<comment type="catalytic activity">
    <reaction evidence="21">
        <text>a 2'-deoxyribonucleoside 5'-triphosphate + H2O = a 2'-deoxyribonucleoside + triphosphate + H(+)</text>
        <dbReference type="Rhea" id="RHEA:46148"/>
        <dbReference type="ChEBI" id="CHEBI:15377"/>
        <dbReference type="ChEBI" id="CHEBI:15378"/>
        <dbReference type="ChEBI" id="CHEBI:18036"/>
        <dbReference type="ChEBI" id="CHEBI:18274"/>
        <dbReference type="ChEBI" id="CHEBI:61560"/>
    </reaction>
    <physiologicalReaction direction="left-to-right" evidence="21">
        <dbReference type="Rhea" id="RHEA:46149"/>
    </physiologicalReaction>
</comment>
<keyword evidence="13" id="KW-0862">Zinc</keyword>
<dbReference type="AlphaFoldDB" id="A0A6J2Q2V9"/>
<evidence type="ECO:0000256" key="8">
    <source>
        <dbReference type="ARBA" id="ARBA00022705"/>
    </source>
</evidence>
<keyword evidence="11" id="KW-0227">DNA damage</keyword>
<evidence type="ECO:0000256" key="22">
    <source>
        <dbReference type="ARBA" id="ARBA00049174"/>
    </source>
</evidence>
<evidence type="ECO:0000256" key="14">
    <source>
        <dbReference type="ARBA" id="ARBA00022859"/>
    </source>
</evidence>
<dbReference type="FunCoup" id="A0A6J2Q2V9">
    <property type="interactions" value="1017"/>
</dbReference>
<evidence type="ECO:0000256" key="9">
    <source>
        <dbReference type="ARBA" id="ARBA00022723"/>
    </source>
</evidence>
<keyword evidence="17" id="KW-0234">DNA repair</keyword>
<dbReference type="PANTHER" id="PTHR11373:SF4">
    <property type="entry name" value="DEOXYNUCLEOSIDE TRIPHOSPHATE TRIPHOSPHOHYDROLASE SAMHD1"/>
    <property type="match status" value="1"/>
</dbReference>
<sequence>MENRKRPLEAVVTVNDGFKTPEKRVSAVRMPDSDYMRWGVEETCRYLRAEDLGEWEDTFRAQKITGVGLRYLVDADLEKIGVKCLGDRLKILHSLRKLWQMDAESNKVFNDPIHGHVELHPLLIKIIDTPQFQRLRYLKQLGGTYFVFPGASHNRFEHSIGVGHLAGRLVQALNDRQPELLISCRDILCVQIAGLCHDLGHGPFSHMFDGKFIPKARPGITWKHENASLDMFDHLVKANGLKPVMEQHGLVLPEDLEFIKEQIAGPPDTIPVQKWPYKGRPEDKSFLYEIVANKRNGIDVDKWDYFARDCYHLGIQNNFDYRRFLKFARVCEVDGQKHICTRDKEVGNLYDMFHTRNCLHRRAYQHKVGNIIETMITEAFLKADKHIQIEGSEGKMFTLSTAIDDMEAYTKLTDQVFEQILYSSSKELAESRQILHNITCRRLYKCLGQTQAEKPIAVTPETILSWEEHLAASVPQSGAQEVSLQPEDFVVSVILLDYGMKEKNPINNVRFYCKDDPTKAIKIRKNQVSKLLPEQFAEQLIRVYCKKTDDRSLEAAKKHFVQWCMDMNFSKPQDGDIIAPELTPLKASWSNNNEGEDSEGGGAREVNYASLNGKKKAKTQLSFS</sequence>
<keyword evidence="6" id="KW-0021">Allosteric enzyme</keyword>
<feature type="domain" description="SAM" evidence="25">
    <location>
        <begin position="38"/>
        <end position="101"/>
    </location>
</feature>
<dbReference type="InterPro" id="IPR050135">
    <property type="entry name" value="dGTPase-like"/>
</dbReference>
<dbReference type="GO" id="GO:0051607">
    <property type="term" value="P:defense response to virus"/>
    <property type="evidence" value="ECO:0007669"/>
    <property type="project" value="UniProtKB-KW"/>
</dbReference>
<keyword evidence="27" id="KW-1185">Reference proteome</keyword>
<dbReference type="GO" id="GO:0005694">
    <property type="term" value="C:chromosome"/>
    <property type="evidence" value="ECO:0007669"/>
    <property type="project" value="UniProtKB-SubCell"/>
</dbReference>
<dbReference type="Proteomes" id="UP000504630">
    <property type="component" value="Chromosome 7"/>
</dbReference>
<evidence type="ECO:0000256" key="16">
    <source>
        <dbReference type="ARBA" id="ARBA00023134"/>
    </source>
</evidence>
<dbReference type="PROSITE" id="PS50105">
    <property type="entry name" value="SAM_DOMAIN"/>
    <property type="match status" value="1"/>
</dbReference>
<feature type="domain" description="HD" evidence="26">
    <location>
        <begin position="155"/>
        <end position="306"/>
    </location>
</feature>
<dbReference type="OrthoDB" id="9991235at2759"/>
<dbReference type="SMART" id="SM00454">
    <property type="entry name" value="SAM"/>
    <property type="match status" value="1"/>
</dbReference>
<accession>A0A6J2Q2V9</accession>
<dbReference type="InterPro" id="IPR001660">
    <property type="entry name" value="SAM"/>
</dbReference>
<evidence type="ECO:0000256" key="3">
    <source>
        <dbReference type="ARBA" id="ARBA00005776"/>
    </source>
</evidence>
<dbReference type="GO" id="GO:0006260">
    <property type="term" value="P:DNA replication"/>
    <property type="evidence" value="ECO:0007669"/>
    <property type="project" value="UniProtKB-KW"/>
</dbReference>
<dbReference type="SUPFAM" id="SSF47769">
    <property type="entry name" value="SAM/Pointed domain"/>
    <property type="match status" value="1"/>
</dbReference>
<dbReference type="CDD" id="cd00077">
    <property type="entry name" value="HDc"/>
    <property type="match status" value="1"/>
</dbReference>
<comment type="catalytic activity">
    <reaction evidence="19">
        <text>dCTP + H2O = 2'-deoxycytidine + triphosphate + H(+)</text>
        <dbReference type="Rhea" id="RHEA:80083"/>
        <dbReference type="ChEBI" id="CHEBI:15377"/>
        <dbReference type="ChEBI" id="CHEBI:15378"/>
        <dbReference type="ChEBI" id="CHEBI:15698"/>
        <dbReference type="ChEBI" id="CHEBI:18036"/>
        <dbReference type="ChEBI" id="CHEBI:61481"/>
    </reaction>
    <physiologicalReaction direction="left-to-right" evidence="19">
        <dbReference type="Rhea" id="RHEA:80084"/>
    </physiologicalReaction>
</comment>
<dbReference type="Gene3D" id="3.30.70.2760">
    <property type="match status" value="1"/>
</dbReference>
<evidence type="ECO:0000256" key="11">
    <source>
        <dbReference type="ARBA" id="ARBA00022763"/>
    </source>
</evidence>
<dbReference type="InterPro" id="IPR006674">
    <property type="entry name" value="HD_domain"/>
</dbReference>
<dbReference type="InParanoid" id="A0A6J2Q2V9"/>
<dbReference type="KEGG" id="cgob:115010869"/>
<dbReference type="GeneID" id="115010869"/>
<evidence type="ECO:0000256" key="23">
    <source>
        <dbReference type="ARBA" id="ARBA00049451"/>
    </source>
</evidence>
<comment type="catalytic activity">
    <reaction evidence="20">
        <text>dATP + H2O = 2'-deoxyadenosine + triphosphate + H(+)</text>
        <dbReference type="Rhea" id="RHEA:67648"/>
        <dbReference type="ChEBI" id="CHEBI:15377"/>
        <dbReference type="ChEBI" id="CHEBI:15378"/>
        <dbReference type="ChEBI" id="CHEBI:17256"/>
        <dbReference type="ChEBI" id="CHEBI:18036"/>
        <dbReference type="ChEBI" id="CHEBI:61404"/>
    </reaction>
    <physiologicalReaction direction="left-to-right" evidence="20">
        <dbReference type="Rhea" id="RHEA:67649"/>
    </physiologicalReaction>
</comment>
<comment type="catalytic activity">
    <reaction evidence="23">
        <text>dTTP + H2O = thymidine + triphosphate + H(+)</text>
        <dbReference type="Rhea" id="RHEA:80079"/>
        <dbReference type="ChEBI" id="CHEBI:15377"/>
        <dbReference type="ChEBI" id="CHEBI:15378"/>
        <dbReference type="ChEBI" id="CHEBI:17748"/>
        <dbReference type="ChEBI" id="CHEBI:18036"/>
        <dbReference type="ChEBI" id="CHEBI:37568"/>
    </reaction>
    <physiologicalReaction direction="left-to-right" evidence="23">
        <dbReference type="Rhea" id="RHEA:80080"/>
    </physiologicalReaction>
</comment>
<evidence type="ECO:0000256" key="10">
    <source>
        <dbReference type="ARBA" id="ARBA00022741"/>
    </source>
</evidence>
<protein>
    <recommendedName>
        <fullName evidence="4">Deoxynucleoside triphosphate triphosphohydrolase SAMHD1</fullName>
    </recommendedName>
</protein>
<dbReference type="GO" id="GO:0006281">
    <property type="term" value="P:DNA repair"/>
    <property type="evidence" value="ECO:0007669"/>
    <property type="project" value="UniProtKB-KW"/>
</dbReference>
<dbReference type="InterPro" id="IPR003607">
    <property type="entry name" value="HD/PDEase_dom"/>
</dbReference>
<evidence type="ECO:0000256" key="18">
    <source>
        <dbReference type="ARBA" id="ARBA00023242"/>
    </source>
</evidence>
<dbReference type="PANTHER" id="PTHR11373">
    <property type="entry name" value="DEOXYNUCLEOSIDE TRIPHOSPHATE TRIPHOSPHOHYDROLASE"/>
    <property type="match status" value="1"/>
</dbReference>
<dbReference type="FunFam" id="3.30.70.2760:FF:000002">
    <property type="entry name" value="SAM and HD domain-containing deoxynucleoside triphosphate triphosphohydrolase 1"/>
    <property type="match status" value="1"/>
</dbReference>
<keyword evidence="15" id="KW-0051">Antiviral defense</keyword>
<keyword evidence="7" id="KW-0399">Innate immunity</keyword>